<reference evidence="2 3" key="2">
    <citation type="submission" date="2017-09" db="EMBL/GenBank/DDBJ databases">
        <title>Tripartite evolution among Lactobacillus johnsonii, Lactobacillus taiwanensis, Lactobacillus reuteri and their rodent host.</title>
        <authorList>
            <person name="Wang T."/>
            <person name="Knowles S."/>
            <person name="Cheng C."/>
        </authorList>
    </citation>
    <scope>NUCLEOTIDE SEQUENCE [LARGE SCALE GENOMIC DNA]</scope>
    <source>
        <strain evidence="2 3">114h</strain>
    </source>
</reference>
<dbReference type="EMBL" id="NGPL01000015">
    <property type="protein sequence ID" value="OYS70501.1"/>
    <property type="molecule type" value="Genomic_DNA"/>
</dbReference>
<gene>
    <name evidence="2" type="ORF">CBF96_02050</name>
</gene>
<evidence type="ECO:0000259" key="1">
    <source>
        <dbReference type="Pfam" id="PF04233"/>
    </source>
</evidence>
<evidence type="ECO:0000313" key="3">
    <source>
        <dbReference type="Proteomes" id="UP000215747"/>
    </source>
</evidence>
<accession>A0A256SUI6</accession>
<comment type="caution">
    <text evidence="2">The sequence shown here is derived from an EMBL/GenBank/DDBJ whole genome shotgun (WGS) entry which is preliminary data.</text>
</comment>
<dbReference type="Pfam" id="PF04233">
    <property type="entry name" value="Phage_Mu_F"/>
    <property type="match status" value="1"/>
</dbReference>
<reference evidence="3" key="1">
    <citation type="submission" date="2017-05" db="EMBL/GenBank/DDBJ databases">
        <authorList>
            <person name="Lin X.B."/>
            <person name="Stothard P."/>
            <person name="Tasseva G."/>
            <person name="Walter J."/>
        </authorList>
    </citation>
    <scope>NUCLEOTIDE SEQUENCE [LARGE SCALE GENOMIC DNA]</scope>
    <source>
        <strain evidence="3">114h</strain>
    </source>
</reference>
<organism evidence="2 3">
    <name type="scientific">Limosilactobacillus reuteri</name>
    <name type="common">Lactobacillus reuteri</name>
    <dbReference type="NCBI Taxonomy" id="1598"/>
    <lineage>
        <taxon>Bacteria</taxon>
        <taxon>Bacillati</taxon>
        <taxon>Bacillota</taxon>
        <taxon>Bacilli</taxon>
        <taxon>Lactobacillales</taxon>
        <taxon>Lactobacillaceae</taxon>
        <taxon>Limosilactobacillus</taxon>
    </lineage>
</organism>
<protein>
    <submittedName>
        <fullName evidence="2">Phage head morphogenesis protein</fullName>
    </submittedName>
</protein>
<dbReference type="AlphaFoldDB" id="A0A256SUI6"/>
<dbReference type="RefSeq" id="WP_094536650.1">
    <property type="nucleotide sequence ID" value="NZ_NGPL01000015.1"/>
</dbReference>
<name>A0A256SUI6_LIMRT</name>
<feature type="domain" description="Phage head morphogenesis" evidence="1">
    <location>
        <begin position="211"/>
        <end position="301"/>
    </location>
</feature>
<dbReference type="Proteomes" id="UP000215747">
    <property type="component" value="Unassembled WGS sequence"/>
</dbReference>
<sequence length="316" mass="35683">MTDKEWFDQLDKIFNPNSPSVVALRDAVERAEHKQEVTFDHFFNNGLKWNDKADPADVKAVFDALRELRNIAHTPQQKAVVGALLNNLPYKTNLDVAKLTSRINIAMLGLDVAKKLQAEQTEIVNKVTELTGKQHGGYNTQLRRRALLRVATQTGNDTDTLPLIFKHAQRLSMDLDKVIDFQVKNHMNPNSLKKAAKEALEGNKQWNYTSDKWRSTVQKRYMHTKANLERIFVTEAKATQMKATAKSLKNNGYKYVKVVSRHSTNVCKYCEGMDGTKVKIDSIVAGINVPPFHPRCACNIIPAETPVKEALEDLGL</sequence>
<dbReference type="InterPro" id="IPR006528">
    <property type="entry name" value="Phage_head_morphogenesis_dom"/>
</dbReference>
<proteinExistence type="predicted"/>
<evidence type="ECO:0000313" key="2">
    <source>
        <dbReference type="EMBL" id="OYS70501.1"/>
    </source>
</evidence>
<dbReference type="NCBIfam" id="TIGR01641">
    <property type="entry name" value="phageSPP1_gp7"/>
    <property type="match status" value="1"/>
</dbReference>